<dbReference type="GO" id="GO:0051864">
    <property type="term" value="F:histone H3K36 demethylase activity"/>
    <property type="evidence" value="ECO:0007669"/>
    <property type="project" value="TreeGrafter"/>
</dbReference>
<dbReference type="EMBL" id="AJIL01006161">
    <property type="protein sequence ID" value="KNE87236.1"/>
    <property type="molecule type" value="Genomic_DNA"/>
</dbReference>
<organism evidence="2 3">
    <name type="scientific">Puccinia striiformis f. sp. tritici PST-78</name>
    <dbReference type="NCBI Taxonomy" id="1165861"/>
    <lineage>
        <taxon>Eukaryota</taxon>
        <taxon>Fungi</taxon>
        <taxon>Dikarya</taxon>
        <taxon>Basidiomycota</taxon>
        <taxon>Pucciniomycotina</taxon>
        <taxon>Pucciniomycetes</taxon>
        <taxon>Pucciniales</taxon>
        <taxon>Pucciniaceae</taxon>
        <taxon>Puccinia</taxon>
    </lineage>
</organism>
<dbReference type="SMART" id="SM00545">
    <property type="entry name" value="JmjN"/>
    <property type="match status" value="1"/>
</dbReference>
<dbReference type="Pfam" id="PF02375">
    <property type="entry name" value="JmjN"/>
    <property type="match status" value="1"/>
</dbReference>
<dbReference type="Proteomes" id="UP000054564">
    <property type="component" value="Unassembled WGS sequence"/>
</dbReference>
<dbReference type="PANTHER" id="PTHR10694:SF129">
    <property type="entry name" value="LYSINE-SPECIFIC DEMETHYLASE 4B-RELATED"/>
    <property type="match status" value="1"/>
</dbReference>
<sequence length="69" mass="8177">MSTEQNIMVFRPTWAEFQNFNKFVRYMESQGAHKAGIAKVVPPREWIPRRNSYLSDDIMNMNIPAPQYQ</sequence>
<dbReference type="AlphaFoldDB" id="A0A0L0UJP6"/>
<dbReference type="PANTHER" id="PTHR10694">
    <property type="entry name" value="LYSINE-SPECIFIC DEMETHYLASE"/>
    <property type="match status" value="1"/>
</dbReference>
<dbReference type="PROSITE" id="PS51183">
    <property type="entry name" value="JMJN"/>
    <property type="match status" value="1"/>
</dbReference>
<dbReference type="Gene3D" id="2.60.120.650">
    <property type="entry name" value="Cupin"/>
    <property type="match status" value="1"/>
</dbReference>
<gene>
    <name evidence="2" type="ORF">PSTG_19383</name>
</gene>
<dbReference type="GO" id="GO:0032454">
    <property type="term" value="F:histone H3K9 demethylase activity"/>
    <property type="evidence" value="ECO:0007669"/>
    <property type="project" value="TreeGrafter"/>
</dbReference>
<dbReference type="STRING" id="1165861.A0A0L0UJP6"/>
<dbReference type="GO" id="GO:0005634">
    <property type="term" value="C:nucleus"/>
    <property type="evidence" value="ECO:0007669"/>
    <property type="project" value="TreeGrafter"/>
</dbReference>
<accession>A0A0L0UJP6</accession>
<name>A0A0L0UJP6_9BASI</name>
<feature type="non-terminal residue" evidence="2">
    <location>
        <position position="69"/>
    </location>
</feature>
<feature type="domain" description="JmjN" evidence="1">
    <location>
        <begin position="7"/>
        <end position="49"/>
    </location>
</feature>
<reference evidence="3" key="1">
    <citation type="submission" date="2014-03" db="EMBL/GenBank/DDBJ databases">
        <title>The Genome Sequence of Puccinia striiformis f. sp. tritici PST-78.</title>
        <authorList>
            <consortium name="The Broad Institute Genome Sequencing Platform"/>
            <person name="Cuomo C."/>
            <person name="Hulbert S."/>
            <person name="Chen X."/>
            <person name="Walker B."/>
            <person name="Young S.K."/>
            <person name="Zeng Q."/>
            <person name="Gargeya S."/>
            <person name="Fitzgerald M."/>
            <person name="Haas B."/>
            <person name="Abouelleil A."/>
            <person name="Alvarado L."/>
            <person name="Arachchi H.M."/>
            <person name="Berlin A.M."/>
            <person name="Chapman S.B."/>
            <person name="Goldberg J."/>
            <person name="Griggs A."/>
            <person name="Gujja S."/>
            <person name="Hansen M."/>
            <person name="Howarth C."/>
            <person name="Imamovic A."/>
            <person name="Larimer J."/>
            <person name="McCowan C."/>
            <person name="Montmayeur A."/>
            <person name="Murphy C."/>
            <person name="Neiman D."/>
            <person name="Pearson M."/>
            <person name="Priest M."/>
            <person name="Roberts A."/>
            <person name="Saif S."/>
            <person name="Shea T."/>
            <person name="Sisk P."/>
            <person name="Sykes S."/>
            <person name="Wortman J."/>
            <person name="Nusbaum C."/>
            <person name="Birren B."/>
        </authorList>
    </citation>
    <scope>NUCLEOTIDE SEQUENCE [LARGE SCALE GENOMIC DNA]</scope>
    <source>
        <strain evidence="3">race PST-78</strain>
    </source>
</reference>
<protein>
    <recommendedName>
        <fullName evidence="1">JmjN domain-containing protein</fullName>
    </recommendedName>
</protein>
<dbReference type="InterPro" id="IPR003349">
    <property type="entry name" value="JmjN"/>
</dbReference>
<keyword evidence="3" id="KW-1185">Reference proteome</keyword>
<dbReference type="GO" id="GO:0010468">
    <property type="term" value="P:regulation of gene expression"/>
    <property type="evidence" value="ECO:0007669"/>
    <property type="project" value="TreeGrafter"/>
</dbReference>
<dbReference type="GO" id="GO:0000785">
    <property type="term" value="C:chromatin"/>
    <property type="evidence" value="ECO:0007669"/>
    <property type="project" value="TreeGrafter"/>
</dbReference>
<comment type="caution">
    <text evidence="2">The sequence shown here is derived from an EMBL/GenBank/DDBJ whole genome shotgun (WGS) entry which is preliminary data.</text>
</comment>
<evidence type="ECO:0000259" key="1">
    <source>
        <dbReference type="PROSITE" id="PS51183"/>
    </source>
</evidence>
<evidence type="ECO:0000313" key="3">
    <source>
        <dbReference type="Proteomes" id="UP000054564"/>
    </source>
</evidence>
<evidence type="ECO:0000313" key="2">
    <source>
        <dbReference type="EMBL" id="KNE87236.1"/>
    </source>
</evidence>
<proteinExistence type="predicted"/>